<dbReference type="Proteomes" id="UP000093954">
    <property type="component" value="Unassembled WGS sequence"/>
</dbReference>
<keyword evidence="2" id="KW-1185">Reference proteome</keyword>
<reference evidence="1 2" key="1">
    <citation type="journal article" date="2012" name="Front. Microbiol.">
        <title>Draft Genome Sequence of the Virulent Strain 01-B526 of the Fish Pathogen Aeromonas salmonicida.</title>
        <authorList>
            <person name="Charette S.J."/>
            <person name="Brochu F."/>
            <person name="Boyle B."/>
            <person name="Filion G."/>
            <person name="Tanaka K.H."/>
            <person name="Derome N."/>
        </authorList>
    </citation>
    <scope>NUCLEOTIDE SEQUENCE [LARGE SCALE GENOMIC DNA]</scope>
    <source>
        <strain evidence="1 2">P11</strain>
    </source>
</reference>
<dbReference type="AlphaFoldDB" id="A0A1A6AKV4"/>
<evidence type="ECO:0008006" key="3">
    <source>
        <dbReference type="Google" id="ProtNLM"/>
    </source>
</evidence>
<sequence>MNATYNIQKKYMAQAMSYLGYRYYKFNTENGVIYSFERTPEFMDALHELVNLKKNYGNKYEG</sequence>
<dbReference type="PATRIC" id="fig|1353534.3.peg.3424"/>
<evidence type="ECO:0000313" key="2">
    <source>
        <dbReference type="Proteomes" id="UP000093954"/>
    </source>
</evidence>
<dbReference type="EMBL" id="LROS01000055">
    <property type="protein sequence ID" value="OBR90715.1"/>
    <property type="molecule type" value="Genomic_DNA"/>
</dbReference>
<dbReference type="RefSeq" id="WP_083985780.1">
    <property type="nucleotide sequence ID" value="NZ_LROS01000055.1"/>
</dbReference>
<gene>
    <name evidence="1" type="ORF">CLRAG_33630</name>
</gene>
<protein>
    <recommendedName>
        <fullName evidence="3">DUF5659 domain-containing protein</fullName>
    </recommendedName>
</protein>
<comment type="caution">
    <text evidence="1">The sequence shown here is derived from an EMBL/GenBank/DDBJ whole genome shotgun (WGS) entry which is preliminary data.</text>
</comment>
<name>A0A1A6AKV4_9CLOT</name>
<evidence type="ECO:0000313" key="1">
    <source>
        <dbReference type="EMBL" id="OBR90715.1"/>
    </source>
</evidence>
<organism evidence="1 2">
    <name type="scientific">Clostridium ragsdalei P11</name>
    <dbReference type="NCBI Taxonomy" id="1353534"/>
    <lineage>
        <taxon>Bacteria</taxon>
        <taxon>Bacillati</taxon>
        <taxon>Bacillota</taxon>
        <taxon>Clostridia</taxon>
        <taxon>Eubacteriales</taxon>
        <taxon>Clostridiaceae</taxon>
        <taxon>Clostridium</taxon>
    </lineage>
</organism>
<accession>A0A1A6AKV4</accession>
<proteinExistence type="predicted"/>